<organism evidence="4 5">
    <name type="scientific">Gordonia caeni</name>
    <dbReference type="NCBI Taxonomy" id="1007097"/>
    <lineage>
        <taxon>Bacteria</taxon>
        <taxon>Bacillati</taxon>
        <taxon>Actinomycetota</taxon>
        <taxon>Actinomycetes</taxon>
        <taxon>Mycobacteriales</taxon>
        <taxon>Gordoniaceae</taxon>
        <taxon>Gordonia</taxon>
    </lineage>
</organism>
<dbReference type="InterPro" id="IPR050546">
    <property type="entry name" value="Glycosyl_Hydrlase_16"/>
</dbReference>
<dbReference type="SUPFAM" id="SSF49899">
    <property type="entry name" value="Concanavalin A-like lectins/glucanases"/>
    <property type="match status" value="1"/>
</dbReference>
<dbReference type="RefSeq" id="WP_344785067.1">
    <property type="nucleotide sequence ID" value="NZ_BAAAZW010000009.1"/>
</dbReference>
<dbReference type="CDD" id="cd08023">
    <property type="entry name" value="GH16_laminarinase_like"/>
    <property type="match status" value="1"/>
</dbReference>
<gene>
    <name evidence="4" type="ORF">GCM10022231_29280</name>
</gene>
<accession>A0ABP7PJZ4</accession>
<proteinExistence type="inferred from homology"/>
<dbReference type="Gene3D" id="2.60.120.200">
    <property type="match status" value="1"/>
</dbReference>
<keyword evidence="4" id="KW-0378">Hydrolase</keyword>
<sequence length="290" mass="30326">MIKSRRTRLGCLALAGATALSLLAAGEARGADAFAEEFNGAAGTAPHSSTWNFETGGGGWGNNEQQVYTSSRANSRLDGDGHLLIQARKDTSGWTSARINTFDKFTFTYGTVSARMSMPMGKGLHTGFWLLGTDIYSAGFPESGEVDIAEHITGSNFVHVGIHGPTTTPGTGNGSLGGLGAGSLDLSGLGNVAPTLTGRYQRGFDVKNIDPSQFHTYGVTKTSSAITFLFDGAPVYTIAKSSLAATEKWVFDKPVYVLVNLAVGGDWPGATDGATADAATAVIDWVRYTP</sequence>
<evidence type="ECO:0000313" key="4">
    <source>
        <dbReference type="EMBL" id="GAA3966528.1"/>
    </source>
</evidence>
<evidence type="ECO:0000256" key="2">
    <source>
        <dbReference type="SAM" id="SignalP"/>
    </source>
</evidence>
<dbReference type="PANTHER" id="PTHR10963:SF55">
    <property type="entry name" value="GLYCOSIDE HYDROLASE FAMILY 16 PROTEIN"/>
    <property type="match status" value="1"/>
</dbReference>
<dbReference type="GO" id="GO:0016787">
    <property type="term" value="F:hydrolase activity"/>
    <property type="evidence" value="ECO:0007669"/>
    <property type="project" value="UniProtKB-KW"/>
</dbReference>
<feature type="signal peptide" evidence="2">
    <location>
        <begin position="1"/>
        <end position="24"/>
    </location>
</feature>
<keyword evidence="2" id="KW-0732">Signal</keyword>
<evidence type="ECO:0000256" key="1">
    <source>
        <dbReference type="ARBA" id="ARBA00006865"/>
    </source>
</evidence>
<name>A0ABP7PJZ4_9ACTN</name>
<dbReference type="Proteomes" id="UP001418444">
    <property type="component" value="Unassembled WGS sequence"/>
</dbReference>
<feature type="chain" id="PRO_5045825030" evidence="2">
    <location>
        <begin position="25"/>
        <end position="290"/>
    </location>
</feature>
<evidence type="ECO:0000259" key="3">
    <source>
        <dbReference type="PROSITE" id="PS51762"/>
    </source>
</evidence>
<dbReference type="Pfam" id="PF00722">
    <property type="entry name" value="Glyco_hydro_16"/>
    <property type="match status" value="2"/>
</dbReference>
<protein>
    <submittedName>
        <fullName evidence="4">Glycoside hydrolase family 16 protein</fullName>
    </submittedName>
</protein>
<keyword evidence="5" id="KW-1185">Reference proteome</keyword>
<dbReference type="PANTHER" id="PTHR10963">
    <property type="entry name" value="GLYCOSYL HYDROLASE-RELATED"/>
    <property type="match status" value="1"/>
</dbReference>
<feature type="domain" description="GH16" evidence="3">
    <location>
        <begin position="15"/>
        <end position="290"/>
    </location>
</feature>
<dbReference type="PROSITE" id="PS51762">
    <property type="entry name" value="GH16_2"/>
    <property type="match status" value="1"/>
</dbReference>
<dbReference type="InterPro" id="IPR000757">
    <property type="entry name" value="Beta-glucanase-like"/>
</dbReference>
<comment type="caution">
    <text evidence="4">The sequence shown here is derived from an EMBL/GenBank/DDBJ whole genome shotgun (WGS) entry which is preliminary data.</text>
</comment>
<evidence type="ECO:0000313" key="5">
    <source>
        <dbReference type="Proteomes" id="UP001418444"/>
    </source>
</evidence>
<dbReference type="EMBL" id="BAAAZW010000009">
    <property type="protein sequence ID" value="GAA3966528.1"/>
    <property type="molecule type" value="Genomic_DNA"/>
</dbReference>
<reference evidence="5" key="1">
    <citation type="journal article" date="2019" name="Int. J. Syst. Evol. Microbiol.">
        <title>The Global Catalogue of Microorganisms (GCM) 10K type strain sequencing project: providing services to taxonomists for standard genome sequencing and annotation.</title>
        <authorList>
            <consortium name="The Broad Institute Genomics Platform"/>
            <consortium name="The Broad Institute Genome Sequencing Center for Infectious Disease"/>
            <person name="Wu L."/>
            <person name="Ma J."/>
        </authorList>
    </citation>
    <scope>NUCLEOTIDE SEQUENCE [LARGE SCALE GENOMIC DNA]</scope>
    <source>
        <strain evidence="5">JCM 16923</strain>
    </source>
</reference>
<comment type="similarity">
    <text evidence="1">Belongs to the glycosyl hydrolase 16 family.</text>
</comment>
<dbReference type="InterPro" id="IPR013320">
    <property type="entry name" value="ConA-like_dom_sf"/>
</dbReference>